<dbReference type="CDD" id="cd03794">
    <property type="entry name" value="GT4_WbuB-like"/>
    <property type="match status" value="1"/>
</dbReference>
<dbReference type="PANTHER" id="PTHR45947">
    <property type="entry name" value="SULFOQUINOVOSYL TRANSFERASE SQD2"/>
    <property type="match status" value="1"/>
</dbReference>
<dbReference type="Gene3D" id="3.40.50.2000">
    <property type="entry name" value="Glycogen Phosphorylase B"/>
    <property type="match status" value="2"/>
</dbReference>
<evidence type="ECO:0000313" key="3">
    <source>
        <dbReference type="EMBL" id="WEJ63150.1"/>
    </source>
</evidence>
<dbReference type="InterPro" id="IPR028098">
    <property type="entry name" value="Glyco_trans_4-like_N"/>
</dbReference>
<gene>
    <name evidence="3" type="ORF">NR989_02550</name>
</gene>
<sequence length="408" mass="46356">MNKPKTIWIINQYASTPATGMGGRHFYLAKELAKQGHQVYLIASSYTHLLRSPLEITDSYFIEELDGISFVWVKMPQYEDAHDKKRVLNWFIFAWRLLKLPKVIKDKPDVVLASSPAPFVFLGAQRLAKKFHARLVFEVRDIWPLTLIELGGYSSKHPFIRLMQWVEDKAYRESDTVLSNLPNAVRHMESRGMKPEKFSWIPNGFDTEEFSNTEPLSEETLQALPQDKFIVGYTGTLGVANALENFIDAAELLKKNDKIAFVLVGKGKEKKTLQTQVNRLKLKNVTFIDSIRKSQVQSMLEKFDACFIGWKKEAIYRYGIAPNKLPEYMLSATPIIHAYSGACDFVKEAEAGISVPAENPQAIAEAILALKQMSFEEISQLGQNGRNHALENYDYTKLAEKLSGILLD</sequence>
<reference evidence="3 4" key="1">
    <citation type="submission" date="2022-06" db="EMBL/GenBank/DDBJ databases">
        <title>Thiomicrohabdus sp. nov, an obligately chemolithoautotrophic, sulfur-oxidizing bacterium isolated from beach of Guanyin Mountain. Amoy.</title>
        <authorList>
            <person name="Zhu H."/>
        </authorList>
    </citation>
    <scope>NUCLEOTIDE SEQUENCE [LARGE SCALE GENOMIC DNA]</scope>
    <source>
        <strain evidence="3 4">XGS-01</strain>
    </source>
</reference>
<dbReference type="InterPro" id="IPR050194">
    <property type="entry name" value="Glycosyltransferase_grp1"/>
</dbReference>
<feature type="domain" description="Glycosyl transferase family 1" evidence="1">
    <location>
        <begin position="223"/>
        <end position="387"/>
    </location>
</feature>
<dbReference type="Pfam" id="PF00534">
    <property type="entry name" value="Glycos_transf_1"/>
    <property type="match status" value="1"/>
</dbReference>
<dbReference type="Proteomes" id="UP001222275">
    <property type="component" value="Chromosome"/>
</dbReference>
<dbReference type="PANTHER" id="PTHR45947:SF3">
    <property type="entry name" value="SULFOQUINOVOSYL TRANSFERASE SQD2"/>
    <property type="match status" value="1"/>
</dbReference>
<name>A0ABY8CEM8_9GAMM</name>
<accession>A0ABY8CEM8</accession>
<keyword evidence="4" id="KW-1185">Reference proteome</keyword>
<evidence type="ECO:0000313" key="4">
    <source>
        <dbReference type="Proteomes" id="UP001222275"/>
    </source>
</evidence>
<evidence type="ECO:0000259" key="2">
    <source>
        <dbReference type="Pfam" id="PF13439"/>
    </source>
</evidence>
<protein>
    <submittedName>
        <fullName evidence="3">Glycosyltransferase family 4 protein</fullName>
    </submittedName>
</protein>
<dbReference type="Pfam" id="PF13439">
    <property type="entry name" value="Glyco_transf_4"/>
    <property type="match status" value="1"/>
</dbReference>
<evidence type="ECO:0000259" key="1">
    <source>
        <dbReference type="Pfam" id="PF00534"/>
    </source>
</evidence>
<dbReference type="EMBL" id="CP102381">
    <property type="protein sequence ID" value="WEJ63150.1"/>
    <property type="molecule type" value="Genomic_DNA"/>
</dbReference>
<organism evidence="3 4">
    <name type="scientific">Thiomicrorhabdus lithotrophica</name>
    <dbReference type="NCBI Taxonomy" id="2949997"/>
    <lineage>
        <taxon>Bacteria</taxon>
        <taxon>Pseudomonadati</taxon>
        <taxon>Pseudomonadota</taxon>
        <taxon>Gammaproteobacteria</taxon>
        <taxon>Thiotrichales</taxon>
        <taxon>Piscirickettsiaceae</taxon>
        <taxon>Thiomicrorhabdus</taxon>
    </lineage>
</organism>
<dbReference type="RefSeq" id="WP_275595404.1">
    <property type="nucleotide sequence ID" value="NZ_CP102381.1"/>
</dbReference>
<dbReference type="InterPro" id="IPR001296">
    <property type="entry name" value="Glyco_trans_1"/>
</dbReference>
<proteinExistence type="predicted"/>
<dbReference type="SUPFAM" id="SSF53756">
    <property type="entry name" value="UDP-Glycosyltransferase/glycogen phosphorylase"/>
    <property type="match status" value="1"/>
</dbReference>
<feature type="domain" description="Glycosyltransferase subfamily 4-like N-terminal" evidence="2">
    <location>
        <begin position="26"/>
        <end position="209"/>
    </location>
</feature>